<accession>A0A2Z6DXP2</accession>
<evidence type="ECO:0000313" key="7">
    <source>
        <dbReference type="Proteomes" id="UP000262004"/>
    </source>
</evidence>
<dbReference type="OrthoDB" id="9793753at2"/>
<dbReference type="InterPro" id="IPR016154">
    <property type="entry name" value="Heat_shock_Hsp33_C"/>
</dbReference>
<keyword evidence="3" id="KW-1015">Disulfide bond</keyword>
<dbReference type="EMBL" id="AP018558">
    <property type="protein sequence ID" value="BBD77162.1"/>
    <property type="molecule type" value="Genomic_DNA"/>
</dbReference>
<keyword evidence="4" id="KW-0143">Chaperone</keyword>
<protein>
    <submittedName>
        <fullName evidence="6">Hsp33-like chaperonin</fullName>
    </submittedName>
</protein>
<dbReference type="KEGG" id="htl:HPTL_0894"/>
<dbReference type="GO" id="GO:0044183">
    <property type="term" value="F:protein folding chaperone"/>
    <property type="evidence" value="ECO:0007669"/>
    <property type="project" value="TreeGrafter"/>
</dbReference>
<dbReference type="InterPro" id="IPR023212">
    <property type="entry name" value="Hsp33_helix_hairpin_bin_dom_sf"/>
</dbReference>
<evidence type="ECO:0000256" key="4">
    <source>
        <dbReference type="ARBA" id="ARBA00023186"/>
    </source>
</evidence>
<dbReference type="PANTHER" id="PTHR30111">
    <property type="entry name" value="33 KDA CHAPERONIN"/>
    <property type="match status" value="1"/>
</dbReference>
<dbReference type="GO" id="GO:0042026">
    <property type="term" value="P:protein refolding"/>
    <property type="evidence" value="ECO:0007669"/>
    <property type="project" value="TreeGrafter"/>
</dbReference>
<dbReference type="SUPFAM" id="SSF118352">
    <property type="entry name" value="HSP33 redox switch-like"/>
    <property type="match status" value="1"/>
</dbReference>
<dbReference type="Gene3D" id="1.10.287.480">
    <property type="entry name" value="helix hairpin bin"/>
    <property type="match status" value="1"/>
</dbReference>
<evidence type="ECO:0000256" key="1">
    <source>
        <dbReference type="ARBA" id="ARBA00022490"/>
    </source>
</evidence>
<dbReference type="RefSeq" id="WP_119334922.1">
    <property type="nucleotide sequence ID" value="NZ_AP018558.1"/>
</dbReference>
<keyword evidence="5" id="KW-0676">Redox-active center</keyword>
<evidence type="ECO:0000256" key="5">
    <source>
        <dbReference type="ARBA" id="ARBA00023284"/>
    </source>
</evidence>
<name>A0A2Z6DXP2_HYDTE</name>
<evidence type="ECO:0000256" key="2">
    <source>
        <dbReference type="ARBA" id="ARBA00022833"/>
    </source>
</evidence>
<dbReference type="Pfam" id="PF01430">
    <property type="entry name" value="HSP33"/>
    <property type="match status" value="1"/>
</dbReference>
<dbReference type="InterPro" id="IPR000397">
    <property type="entry name" value="Heat_shock_Hsp33"/>
</dbReference>
<dbReference type="InterPro" id="IPR016153">
    <property type="entry name" value="Heat_shock_Hsp33_N"/>
</dbReference>
<dbReference type="SUPFAM" id="SSF64397">
    <property type="entry name" value="Hsp33 domain"/>
    <property type="match status" value="1"/>
</dbReference>
<evidence type="ECO:0000313" key="6">
    <source>
        <dbReference type="EMBL" id="BBD77162.1"/>
    </source>
</evidence>
<reference evidence="6 7" key="1">
    <citation type="submission" date="2018-04" db="EMBL/GenBank/DDBJ databases">
        <title>Complete genome sequence of Hydrogenophilus thermoluteolus TH-1.</title>
        <authorList>
            <person name="Arai H."/>
        </authorList>
    </citation>
    <scope>NUCLEOTIDE SEQUENCE [LARGE SCALE GENOMIC DNA]</scope>
    <source>
        <strain evidence="6 7">TH-1</strain>
    </source>
</reference>
<dbReference type="Proteomes" id="UP000262004">
    <property type="component" value="Chromosome"/>
</dbReference>
<organism evidence="6 7">
    <name type="scientific">Hydrogenophilus thermoluteolus</name>
    <name type="common">Pseudomonas hydrogenothermophila</name>
    <dbReference type="NCBI Taxonomy" id="297"/>
    <lineage>
        <taxon>Bacteria</taxon>
        <taxon>Pseudomonadati</taxon>
        <taxon>Pseudomonadota</taxon>
        <taxon>Hydrogenophilia</taxon>
        <taxon>Hydrogenophilales</taxon>
        <taxon>Hydrogenophilaceae</taxon>
        <taxon>Hydrogenophilus</taxon>
    </lineage>
</organism>
<dbReference type="PIRSF" id="PIRSF005261">
    <property type="entry name" value="Heat_shock_Hsp33"/>
    <property type="match status" value="1"/>
</dbReference>
<keyword evidence="1" id="KW-0963">Cytoplasm</keyword>
<proteinExistence type="predicted"/>
<dbReference type="Gene3D" id="3.55.30.10">
    <property type="entry name" value="Hsp33 domain"/>
    <property type="match status" value="1"/>
</dbReference>
<dbReference type="PANTHER" id="PTHR30111:SF1">
    <property type="entry name" value="33 KDA CHAPERONIN"/>
    <property type="match status" value="1"/>
</dbReference>
<keyword evidence="7" id="KW-1185">Reference proteome</keyword>
<evidence type="ECO:0000256" key="3">
    <source>
        <dbReference type="ARBA" id="ARBA00023157"/>
    </source>
</evidence>
<dbReference type="GO" id="GO:0051082">
    <property type="term" value="F:unfolded protein binding"/>
    <property type="evidence" value="ECO:0007669"/>
    <property type="project" value="InterPro"/>
</dbReference>
<keyword evidence="2" id="KW-0862">Zinc</keyword>
<dbReference type="AlphaFoldDB" id="A0A2Z6DXP2"/>
<dbReference type="Gene3D" id="3.90.1280.10">
    <property type="entry name" value="HSP33 redox switch-like"/>
    <property type="match status" value="1"/>
</dbReference>
<dbReference type="GO" id="GO:0005737">
    <property type="term" value="C:cytoplasm"/>
    <property type="evidence" value="ECO:0007669"/>
    <property type="project" value="InterPro"/>
</dbReference>
<sequence length="296" mass="33161">MTPESTDCVTPFLLENTDIRGAHVRLTQVWQRVLAHRRYPPAIRRALGQLTAFAALLSARLKTPTRITLQAQGKGLVPLVVVDLSLERELRAVAQRRDEAIPIADDAELRELLGEAAQLALIMELPATHTPYISIVPWEGTTLNDALEAFLAQSDQQPTRLWLSADDQTAAGLMIQKLPTADEKDPDGWRRTVLLAETLRETELVQLDASTLLTRLFAEETIRAFPSVPILPYDRVEPERIQRLLRLIGRDEVEAMLAEQGVVEIHDELSGHTYRLERNEALAAFANDLPSSPRIH</sequence>
<gene>
    <name evidence="6" type="ORF">HPTL_0894</name>
</gene>